<evidence type="ECO:0000313" key="9">
    <source>
        <dbReference type="Proteomes" id="UP000027821"/>
    </source>
</evidence>
<evidence type="ECO:0000259" key="7">
    <source>
        <dbReference type="Pfam" id="PF14322"/>
    </source>
</evidence>
<name>A0A074L1E8_9BACT</name>
<feature type="domain" description="SusD-like N-terminal" evidence="7">
    <location>
        <begin position="86"/>
        <end position="241"/>
    </location>
</feature>
<comment type="similarity">
    <text evidence="2">Belongs to the SusD family.</text>
</comment>
<comment type="subcellular location">
    <subcellularLocation>
        <location evidence="1">Cell outer membrane</location>
    </subcellularLocation>
</comment>
<feature type="domain" description="RagB/SusD" evidence="6">
    <location>
        <begin position="362"/>
        <end position="439"/>
    </location>
</feature>
<evidence type="ECO:0000259" key="6">
    <source>
        <dbReference type="Pfam" id="PF07980"/>
    </source>
</evidence>
<protein>
    <submittedName>
        <fullName evidence="8">Carbohydrate-binding protein SusD</fullName>
    </submittedName>
</protein>
<keyword evidence="3" id="KW-0732">Signal</keyword>
<dbReference type="Pfam" id="PF14322">
    <property type="entry name" value="SusD-like_3"/>
    <property type="match status" value="1"/>
</dbReference>
<gene>
    <name evidence="8" type="ORF">EL17_09335</name>
</gene>
<keyword evidence="5" id="KW-0998">Cell outer membrane</keyword>
<dbReference type="Pfam" id="PF07980">
    <property type="entry name" value="SusD_RagB"/>
    <property type="match status" value="1"/>
</dbReference>
<dbReference type="OrthoDB" id="9792139at2"/>
<comment type="caution">
    <text evidence="8">The sequence shown here is derived from an EMBL/GenBank/DDBJ whole genome shotgun (WGS) entry which is preliminary data.</text>
</comment>
<keyword evidence="9" id="KW-1185">Reference proteome</keyword>
<evidence type="ECO:0000256" key="4">
    <source>
        <dbReference type="ARBA" id="ARBA00023136"/>
    </source>
</evidence>
<dbReference type="CDD" id="cd08977">
    <property type="entry name" value="SusD"/>
    <property type="match status" value="1"/>
</dbReference>
<accession>A0A074L1E8</accession>
<dbReference type="eggNOG" id="COG3193">
    <property type="taxonomic scope" value="Bacteria"/>
</dbReference>
<dbReference type="PROSITE" id="PS51257">
    <property type="entry name" value="PROKAR_LIPOPROTEIN"/>
    <property type="match status" value="1"/>
</dbReference>
<evidence type="ECO:0000256" key="1">
    <source>
        <dbReference type="ARBA" id="ARBA00004442"/>
    </source>
</evidence>
<dbReference type="Proteomes" id="UP000027821">
    <property type="component" value="Unassembled WGS sequence"/>
</dbReference>
<dbReference type="Gene3D" id="1.25.40.390">
    <property type="match status" value="1"/>
</dbReference>
<organism evidence="8 9">
    <name type="scientific">Anditalea andensis</name>
    <dbReference type="NCBI Taxonomy" id="1048983"/>
    <lineage>
        <taxon>Bacteria</taxon>
        <taxon>Pseudomonadati</taxon>
        <taxon>Bacteroidota</taxon>
        <taxon>Cytophagia</taxon>
        <taxon>Cytophagales</taxon>
        <taxon>Cytophagaceae</taxon>
        <taxon>Anditalea</taxon>
    </lineage>
</organism>
<dbReference type="AlphaFoldDB" id="A0A074L1E8"/>
<dbReference type="GO" id="GO:0009279">
    <property type="term" value="C:cell outer membrane"/>
    <property type="evidence" value="ECO:0007669"/>
    <property type="project" value="UniProtKB-SubCell"/>
</dbReference>
<dbReference type="RefSeq" id="WP_035073368.1">
    <property type="nucleotide sequence ID" value="NZ_JMIH01000016.1"/>
</dbReference>
<evidence type="ECO:0000256" key="5">
    <source>
        <dbReference type="ARBA" id="ARBA00023237"/>
    </source>
</evidence>
<dbReference type="SUPFAM" id="SSF48452">
    <property type="entry name" value="TPR-like"/>
    <property type="match status" value="1"/>
</dbReference>
<reference evidence="8 9" key="1">
    <citation type="submission" date="2014-04" db="EMBL/GenBank/DDBJ databases">
        <title>Characterization and application of a salt tolerant electro-active bacterium.</title>
        <authorList>
            <person name="Yang L."/>
            <person name="Wei S."/>
            <person name="Tay Q.X.M."/>
        </authorList>
    </citation>
    <scope>NUCLEOTIDE SEQUENCE [LARGE SCALE GENOMIC DNA]</scope>
    <source>
        <strain evidence="8 9">LY1</strain>
    </source>
</reference>
<dbReference type="InterPro" id="IPR033985">
    <property type="entry name" value="SusD-like_N"/>
</dbReference>
<sequence length="479" mass="53551">MSNTIYKSISIWMLGLTLIASSCMEDELLFPEPQLNLTENNIYDNPERILGLVNGFYNGLKAGYFYGGRYVMYGDFRGEDFINRTNNIFTGYDTWSHNINSSSNEVQLLWADAYTTINQTNLFLEGLEANKDKVDAVLAEQYLAEAKFVRALSYFSMITLYSRPYQEDDGASPGLPLRLRAEKTTANNDLARSTVAEVYAQILKDLDEAEEGLPLSYATPLLNTTRAHQNTAIALKTRVYLTMGNYEKVIEEASKIVTASSPFVAPSGVAHGLNDIMEIFRTNYTSTESIFSMPMTELSSSTGQNSLGFIYNVSAEYYLNPQGIFADPLWPAHDNRRGLFRVSGGLNYLTKYAKPAPFLDFVPVIRYAEVLLNYAEALAETGNLGASRSLLDEVRHRSDPDFIFPDYAVSTQDTLIETILKERRIELIGEGFRSNDLLRRGMTIPSKGSSSLIAPAVTPGQEEYIFPMPNSEIITNSLL</sequence>
<dbReference type="STRING" id="1048983.EL17_09335"/>
<evidence type="ECO:0000256" key="3">
    <source>
        <dbReference type="ARBA" id="ARBA00022729"/>
    </source>
</evidence>
<dbReference type="EMBL" id="JMIH01000016">
    <property type="protein sequence ID" value="KEO74320.1"/>
    <property type="molecule type" value="Genomic_DNA"/>
</dbReference>
<keyword evidence="4" id="KW-0472">Membrane</keyword>
<dbReference type="InterPro" id="IPR012944">
    <property type="entry name" value="SusD_RagB_dom"/>
</dbReference>
<evidence type="ECO:0000256" key="2">
    <source>
        <dbReference type="ARBA" id="ARBA00006275"/>
    </source>
</evidence>
<evidence type="ECO:0000313" key="8">
    <source>
        <dbReference type="EMBL" id="KEO74320.1"/>
    </source>
</evidence>
<proteinExistence type="inferred from homology"/>
<dbReference type="InterPro" id="IPR011990">
    <property type="entry name" value="TPR-like_helical_dom_sf"/>
</dbReference>